<comment type="caution">
    <text evidence="9">The sequence shown here is derived from an EMBL/GenBank/DDBJ whole genome shotgun (WGS) entry which is preliminary data.</text>
</comment>
<evidence type="ECO:0000256" key="1">
    <source>
        <dbReference type="ARBA" id="ARBA00004651"/>
    </source>
</evidence>
<proteinExistence type="inferred from homology"/>
<protein>
    <recommendedName>
        <fullName evidence="7">Phosphatidylglycerol lysyltransferase</fullName>
        <ecNumber evidence="7">2.3.2.3</ecNumber>
    </recommendedName>
    <alternativeName>
        <fullName evidence="7">Lysylphosphatidylglycerol synthase</fullName>
    </alternativeName>
</protein>
<feature type="transmembrane region" description="Helical" evidence="7">
    <location>
        <begin position="206"/>
        <end position="229"/>
    </location>
</feature>
<dbReference type="Proteomes" id="UP000078516">
    <property type="component" value="Unassembled WGS sequence"/>
</dbReference>
<dbReference type="InterPro" id="IPR022791">
    <property type="entry name" value="L-PG_synthase/AglD"/>
</dbReference>
<evidence type="ECO:0000256" key="3">
    <source>
        <dbReference type="ARBA" id="ARBA00022679"/>
    </source>
</evidence>
<keyword evidence="3 7" id="KW-0808">Transferase</keyword>
<dbReference type="Pfam" id="PF09924">
    <property type="entry name" value="LPG_synthase_C"/>
    <property type="match status" value="1"/>
</dbReference>
<evidence type="ECO:0000256" key="7">
    <source>
        <dbReference type="RuleBase" id="RU363042"/>
    </source>
</evidence>
<feature type="transmembrane region" description="Helical" evidence="7">
    <location>
        <begin position="281"/>
        <end position="307"/>
    </location>
</feature>
<evidence type="ECO:0000313" key="10">
    <source>
        <dbReference type="Proteomes" id="UP000078516"/>
    </source>
</evidence>
<keyword evidence="7" id="KW-0443">Lipid metabolism</keyword>
<feature type="transmembrane region" description="Helical" evidence="7">
    <location>
        <begin position="397"/>
        <end position="413"/>
    </location>
</feature>
<feature type="domain" description="Phosphatidylglycerol lysyltransferase C-terminal" evidence="8">
    <location>
        <begin position="534"/>
        <end position="822"/>
    </location>
</feature>
<organism evidence="9 10">
    <name type="scientific">Enterococcus thailandicus</name>
    <dbReference type="NCBI Taxonomy" id="417368"/>
    <lineage>
        <taxon>Bacteria</taxon>
        <taxon>Bacillati</taxon>
        <taxon>Bacillota</taxon>
        <taxon>Bacilli</taxon>
        <taxon>Lactobacillales</taxon>
        <taxon>Enterococcaceae</taxon>
        <taxon>Enterococcus</taxon>
    </lineage>
</organism>
<dbReference type="GO" id="GO:0046677">
    <property type="term" value="P:response to antibiotic"/>
    <property type="evidence" value="ECO:0007669"/>
    <property type="project" value="UniProtKB-KW"/>
</dbReference>
<sequence>MKNKIQLILQWMKSHSLILKLIFFGSVLVFVANQVANIANGMSWQDILETMDKQNHLTIVLMTLLGLLGVLPMLLYDWVTLRVLEKQGKPKMPRQEFFLAAWITNTINNLAGFGGVVGASLRANFYGKQADRKKVLATVSKVAVFMITGLSVWSLFTFVDVFFIQTESIFRSYWIWLLGGSFVAPVIFFFAYLKRRTLFSEFYPKGLVGLFFASFGQWTGALTVFLLIGKLMGINVSLHSIYPMFIVATLIGMLTMVPGGMGTFDVLMILGMSQLAVRQDVAVVWLLYYRLFYYVVPFLTGILLFITHTGVKVNRFLDNIPRLFFQKVAHIILVSAVYFAGIMMVLLSTITNLSAISRLFQILLPFSFNFLDQTLNLLVGFLLLGLARGLAMKVKKAYLPTITLLIFGILNTITRTLSWELILVYVLILLAVWLARKEFYREKFVYSWGAIAFDACLFGFLFVVYAIAGYHSGQFWVGRMTANNFILFPSDEVWFSGLVGLGISLLALVALYQYLSTATEELGTELEAERLDQLIDQYGGTASSHYLQLSGYKYFYYQEGSKDQVVFGYQVKGNKCFVLGDPIGNPAMWRTATKSFLKKADCLGYQLAFYKVSEKYVVMLHEVGFRFVKVGEAGIADLTIADVPWLNQQLEYQRLTNEGYHFTWYDEIPEELLATLGEVSHAWLNGETEKHFSVGRFDKEYVKTSGVGVVRKNQQVVGFVTAQPMTQTQAGYDLLRVLPGESVALSDYLLANLFVVYQKQGYLEANLGLAPLANVGETDFSFIQEKMMNIVYNYGNFFYAFQTTYERKSRYVSRWEGRYFAYMKGSNFVFATLQLFILIGRGKGKNPSLAQEVLTEL</sequence>
<dbReference type="GO" id="GO:0050071">
    <property type="term" value="F:phosphatidylglycerol lysyltransferase activity"/>
    <property type="evidence" value="ECO:0007669"/>
    <property type="project" value="UniProtKB-EC"/>
</dbReference>
<dbReference type="AlphaFoldDB" id="A0A179EQP4"/>
<feature type="transmembrane region" description="Helical" evidence="7">
    <location>
        <begin position="419"/>
        <end position="436"/>
    </location>
</feature>
<evidence type="ECO:0000256" key="2">
    <source>
        <dbReference type="ARBA" id="ARBA00022475"/>
    </source>
</evidence>
<keyword evidence="7" id="KW-0046">Antibiotic resistance</keyword>
<comment type="similarity">
    <text evidence="7">Belongs to the LPG synthase family.</text>
</comment>
<comment type="function">
    <text evidence="7">Catalyzes the transfer of a lysyl group from L-lysyl-tRNA(Lys) to membrane-bound phosphatidylglycerol (PG), which produces lysylphosphatidylglycerol (LPG), a major component of the bacterial membrane with a positive net charge. LPG synthesis contributes to bacterial virulence as it is involved in the resistance mechanism against cationic antimicrobial peptides (CAMP) produces by the host's immune system (defensins, cathelicidins) and by the competing microorganisms.</text>
</comment>
<keyword evidence="10" id="KW-1185">Reference proteome</keyword>
<feature type="transmembrane region" description="Helical" evidence="7">
    <location>
        <begin position="328"/>
        <end position="350"/>
    </location>
</feature>
<evidence type="ECO:0000256" key="5">
    <source>
        <dbReference type="ARBA" id="ARBA00022989"/>
    </source>
</evidence>
<comment type="subcellular location">
    <subcellularLocation>
        <location evidence="1 7">Cell membrane</location>
        <topology evidence="1 7">Multi-pass membrane protein</topology>
    </subcellularLocation>
</comment>
<dbReference type="RefSeq" id="WP_067484750.1">
    <property type="nucleotide sequence ID" value="NZ_LWMN01000015.1"/>
</dbReference>
<feature type="transmembrane region" description="Helical" evidence="7">
    <location>
        <begin position="59"/>
        <end position="76"/>
    </location>
</feature>
<feature type="transmembrane region" description="Helical" evidence="7">
    <location>
        <begin position="448"/>
        <end position="473"/>
    </location>
</feature>
<keyword evidence="2" id="KW-1003">Cell membrane</keyword>
<gene>
    <name evidence="7" type="primary">mprF</name>
    <name evidence="9" type="ORF">A6E74_09845</name>
</gene>
<accession>A0A179EQP4</accession>
<feature type="transmembrane region" description="Helical" evidence="7">
    <location>
        <begin position="21"/>
        <end position="39"/>
    </location>
</feature>
<comment type="catalytic activity">
    <reaction evidence="7">
        <text>L-lysyl-tRNA(Lys) + a 1,2-diacyl-sn-glycero-3-phospho-(1'-sn-glycerol) = a 1,2-diacyl-sn-glycero-3-phospho-1'-(3'-O-L-lysyl)-sn-glycerol + tRNA(Lys)</text>
        <dbReference type="Rhea" id="RHEA:10668"/>
        <dbReference type="Rhea" id="RHEA-COMP:9696"/>
        <dbReference type="Rhea" id="RHEA-COMP:9697"/>
        <dbReference type="ChEBI" id="CHEBI:64716"/>
        <dbReference type="ChEBI" id="CHEBI:75792"/>
        <dbReference type="ChEBI" id="CHEBI:78442"/>
        <dbReference type="ChEBI" id="CHEBI:78529"/>
        <dbReference type="EC" id="2.3.2.3"/>
    </reaction>
</comment>
<dbReference type="PANTHER" id="PTHR34697">
    <property type="entry name" value="PHOSPHATIDYLGLYCEROL LYSYLTRANSFERASE"/>
    <property type="match status" value="1"/>
</dbReference>
<dbReference type="PANTHER" id="PTHR34697:SF2">
    <property type="entry name" value="PHOSPHATIDYLGLYCEROL LYSYLTRANSFERASE"/>
    <property type="match status" value="1"/>
</dbReference>
<dbReference type="GO" id="GO:0005886">
    <property type="term" value="C:plasma membrane"/>
    <property type="evidence" value="ECO:0007669"/>
    <property type="project" value="UniProtKB-SubCell"/>
</dbReference>
<keyword evidence="5 7" id="KW-1133">Transmembrane helix</keyword>
<feature type="transmembrane region" description="Helical" evidence="7">
    <location>
        <begin position="97"/>
        <end position="122"/>
    </location>
</feature>
<feature type="transmembrane region" description="Helical" evidence="7">
    <location>
        <begin position="175"/>
        <end position="194"/>
    </location>
</feature>
<dbReference type="InterPro" id="IPR051211">
    <property type="entry name" value="PG_lysyltransferase"/>
</dbReference>
<dbReference type="EMBL" id="LWMN01000015">
    <property type="protein sequence ID" value="OAQ55200.1"/>
    <property type="molecule type" value="Genomic_DNA"/>
</dbReference>
<evidence type="ECO:0000256" key="4">
    <source>
        <dbReference type="ARBA" id="ARBA00022692"/>
    </source>
</evidence>
<reference evidence="9 10" key="1">
    <citation type="submission" date="2016-04" db="EMBL/GenBank/DDBJ databases">
        <title>Draft genome of an Enterococcus thailandicus strain isolated from bovine feces.</title>
        <authorList>
            <person name="Beukers A.G."/>
            <person name="Zaheer R."/>
            <person name="Goji N."/>
            <person name="Cook S.R."/>
            <person name="Amoako K."/>
            <person name="Chaves A.V."/>
            <person name="Ward M.P."/>
            <person name="Mcallister T.A."/>
        </authorList>
    </citation>
    <scope>NUCLEOTIDE SEQUENCE [LARGE SCALE GENOMIC DNA]</scope>
    <source>
        <strain evidence="9 10">F0711D 46</strain>
    </source>
</reference>
<evidence type="ECO:0000259" key="8">
    <source>
        <dbReference type="Pfam" id="PF09924"/>
    </source>
</evidence>
<feature type="transmembrane region" description="Helical" evidence="7">
    <location>
        <begin position="142"/>
        <end position="163"/>
    </location>
</feature>
<dbReference type="GO" id="GO:0055091">
    <property type="term" value="P:phospholipid homeostasis"/>
    <property type="evidence" value="ECO:0007669"/>
    <property type="project" value="TreeGrafter"/>
</dbReference>
<keyword evidence="6 7" id="KW-0472">Membrane</keyword>
<feature type="transmembrane region" description="Helical" evidence="7">
    <location>
        <begin position="241"/>
        <end position="261"/>
    </location>
</feature>
<evidence type="ECO:0000313" key="9">
    <source>
        <dbReference type="EMBL" id="OAQ55200.1"/>
    </source>
</evidence>
<feature type="transmembrane region" description="Helical" evidence="7">
    <location>
        <begin position="362"/>
        <end position="385"/>
    </location>
</feature>
<evidence type="ECO:0000256" key="6">
    <source>
        <dbReference type="ARBA" id="ARBA00023136"/>
    </source>
</evidence>
<name>A0A179EQP4_ENTTH</name>
<keyword evidence="4 7" id="KW-0812">Transmembrane</keyword>
<dbReference type="InterPro" id="IPR024320">
    <property type="entry name" value="LPG_synthase_C"/>
</dbReference>
<dbReference type="Pfam" id="PF03706">
    <property type="entry name" value="LPG_synthase_TM"/>
    <property type="match status" value="1"/>
</dbReference>
<dbReference type="EC" id="2.3.2.3" evidence="7"/>
<dbReference type="GO" id="GO:0006629">
    <property type="term" value="P:lipid metabolic process"/>
    <property type="evidence" value="ECO:0007669"/>
    <property type="project" value="UniProtKB-KW"/>
</dbReference>
<dbReference type="NCBIfam" id="NF033480">
    <property type="entry name" value="bifunc_MprF"/>
    <property type="match status" value="1"/>
</dbReference>
<feature type="transmembrane region" description="Helical" evidence="7">
    <location>
        <begin position="493"/>
        <end position="512"/>
    </location>
</feature>